<keyword evidence="9" id="KW-0511">Multifunctional enzyme</keyword>
<comment type="catalytic activity">
    <reaction evidence="11">
        <text>2'-deoxyribonucleotide-(2'-deoxyribose 5'-phosphate)-2'-deoxyribonucleotide-DNA = a 3'-end 2'-deoxyribonucleotide-(2,3-dehydro-2,3-deoxyribose 5'-phosphate)-DNA + a 5'-end 5'-phospho-2'-deoxyribonucleoside-DNA + H(+)</text>
        <dbReference type="Rhea" id="RHEA:66592"/>
        <dbReference type="Rhea" id="RHEA-COMP:13180"/>
        <dbReference type="Rhea" id="RHEA-COMP:16897"/>
        <dbReference type="Rhea" id="RHEA-COMP:17067"/>
        <dbReference type="ChEBI" id="CHEBI:15378"/>
        <dbReference type="ChEBI" id="CHEBI:136412"/>
        <dbReference type="ChEBI" id="CHEBI:157695"/>
        <dbReference type="ChEBI" id="CHEBI:167181"/>
        <dbReference type="EC" id="4.2.99.18"/>
    </reaction>
</comment>
<dbReference type="InterPro" id="IPR011257">
    <property type="entry name" value="DNA_glycosylase"/>
</dbReference>
<evidence type="ECO:0000259" key="13">
    <source>
        <dbReference type="SMART" id="SM00478"/>
    </source>
</evidence>
<dbReference type="OrthoDB" id="238681at2759"/>
<dbReference type="EC" id="4.2.99.18" evidence="3"/>
<dbReference type="AlphaFoldDB" id="A0A507QR51"/>
<dbReference type="GO" id="GO:0006285">
    <property type="term" value="P:base-excision repair, AP site formation"/>
    <property type="evidence" value="ECO:0007669"/>
    <property type="project" value="TreeGrafter"/>
</dbReference>
<name>A0A507QR51_MONPU</name>
<dbReference type="InterPro" id="IPR023170">
    <property type="entry name" value="HhH_base_excis_C"/>
</dbReference>
<dbReference type="GO" id="GO:0003684">
    <property type="term" value="F:damaged DNA binding"/>
    <property type="evidence" value="ECO:0007669"/>
    <property type="project" value="InterPro"/>
</dbReference>
<evidence type="ECO:0000256" key="2">
    <source>
        <dbReference type="ARBA" id="ARBA00010679"/>
    </source>
</evidence>
<evidence type="ECO:0000256" key="12">
    <source>
        <dbReference type="SAM" id="MobiDB-lite"/>
    </source>
</evidence>
<feature type="region of interest" description="Disordered" evidence="12">
    <location>
        <begin position="402"/>
        <end position="446"/>
    </location>
</feature>
<reference evidence="14 15" key="1">
    <citation type="submission" date="2019-06" db="EMBL/GenBank/DDBJ databases">
        <title>Wine fermentation using esterase from Monascus purpureus.</title>
        <authorList>
            <person name="Geng C."/>
            <person name="Zhang Y."/>
        </authorList>
    </citation>
    <scope>NUCLEOTIDE SEQUENCE [LARGE SCALE GENOMIC DNA]</scope>
    <source>
        <strain evidence="14">HQ1</strain>
    </source>
</reference>
<dbReference type="Proteomes" id="UP000319663">
    <property type="component" value="Unassembled WGS sequence"/>
</dbReference>
<evidence type="ECO:0000256" key="3">
    <source>
        <dbReference type="ARBA" id="ARBA00012720"/>
    </source>
</evidence>
<dbReference type="GO" id="GO:0034039">
    <property type="term" value="F:8-oxo-7,8-dihydroguanine DNA N-glycosylase activity"/>
    <property type="evidence" value="ECO:0007669"/>
    <property type="project" value="TreeGrafter"/>
</dbReference>
<comment type="similarity">
    <text evidence="2">Belongs to the type-1 OGG1 family.</text>
</comment>
<evidence type="ECO:0000256" key="8">
    <source>
        <dbReference type="ARBA" id="ARBA00023242"/>
    </source>
</evidence>
<evidence type="ECO:0000313" key="15">
    <source>
        <dbReference type="Proteomes" id="UP000319663"/>
    </source>
</evidence>
<sequence length="446" mass="50510">MSIGVFSEWQKLPVSLGELCINTTLRCGQSFRWHNVPGTDEWRCVLHGRIVSLKQDSSYLYYRSYRPSNLPLLTPLASHAPPRAGSKSQEQSPDNGDANDTNDDTLSLIKHYFNLSSNLTDLYSQWSSQDPNFRKKAPQFTGIRILRQDAWEALVSFICSSNNNISRISQMVEKLCVNYGPFIGTMDGRVYHDFPSPESLTSEGVEMSLRNLGFGYRAKYIYQTALIVAREREEGWLDSLRNPECPVFGTNPVPGGKIKIEGREGYREAHEKLLELQGVGPKVADCVCLMGLGWGEAVPVDTHVWQIAQRDYKFGKGTHKSLTKATYNAVGNHFRKLWGKEAGWAHSVLFTADLRAFSDRLVTGTSKKKTKVEEVDMVVKEEEKEVHIHTEAVNTAVTVNEQLNEDERDAYENGEREKKGKRKGDVTIRSPQTITTRRTSKRLRKM</sequence>
<evidence type="ECO:0000256" key="1">
    <source>
        <dbReference type="ARBA" id="ARBA00004123"/>
    </source>
</evidence>
<feature type="compositionally biased region" description="Basic and acidic residues" evidence="12">
    <location>
        <begin position="410"/>
        <end position="426"/>
    </location>
</feature>
<dbReference type="Gene3D" id="1.10.340.30">
    <property type="entry name" value="Hypothetical protein, domain 2"/>
    <property type="match status" value="1"/>
</dbReference>
<dbReference type="GO" id="GO:0005634">
    <property type="term" value="C:nucleus"/>
    <property type="evidence" value="ECO:0007669"/>
    <property type="project" value="UniProtKB-SubCell"/>
</dbReference>
<keyword evidence="4" id="KW-0227">DNA damage</keyword>
<protein>
    <recommendedName>
        <fullName evidence="3">DNA-(apurinic or apyrimidinic site) lyase</fullName>
        <ecNumber evidence="3">4.2.99.18</ecNumber>
    </recommendedName>
</protein>
<dbReference type="Gene3D" id="3.30.310.40">
    <property type="match status" value="1"/>
</dbReference>
<comment type="caution">
    <text evidence="14">The sequence shown here is derived from an EMBL/GenBank/DDBJ whole genome shotgun (WGS) entry which is preliminary data.</text>
</comment>
<keyword evidence="10" id="KW-0326">Glycosidase</keyword>
<dbReference type="CDD" id="cd00056">
    <property type="entry name" value="ENDO3c"/>
    <property type="match status" value="1"/>
</dbReference>
<dbReference type="PANTHER" id="PTHR10242">
    <property type="entry name" value="8-OXOGUANINE DNA GLYCOSYLASE"/>
    <property type="match status" value="1"/>
</dbReference>
<keyword evidence="5" id="KW-0378">Hydrolase</keyword>
<evidence type="ECO:0000256" key="4">
    <source>
        <dbReference type="ARBA" id="ARBA00022763"/>
    </source>
</evidence>
<dbReference type="SUPFAM" id="SSF55945">
    <property type="entry name" value="TATA-box binding protein-like"/>
    <property type="match status" value="1"/>
</dbReference>
<evidence type="ECO:0000256" key="11">
    <source>
        <dbReference type="ARBA" id="ARBA00044632"/>
    </source>
</evidence>
<feature type="region of interest" description="Disordered" evidence="12">
    <location>
        <begin position="76"/>
        <end position="101"/>
    </location>
</feature>
<dbReference type="Pfam" id="PF07934">
    <property type="entry name" value="OGG_N"/>
    <property type="match status" value="1"/>
</dbReference>
<dbReference type="FunFam" id="1.10.1670.10:FF:000005">
    <property type="entry name" value="N-glycosylase/DNA lyase OGG1"/>
    <property type="match status" value="1"/>
</dbReference>
<feature type="domain" description="HhH-GPD" evidence="13">
    <location>
        <begin position="159"/>
        <end position="354"/>
    </location>
</feature>
<organism evidence="14 15">
    <name type="scientific">Monascus purpureus</name>
    <name type="common">Red mold</name>
    <name type="synonym">Monascus anka</name>
    <dbReference type="NCBI Taxonomy" id="5098"/>
    <lineage>
        <taxon>Eukaryota</taxon>
        <taxon>Fungi</taxon>
        <taxon>Dikarya</taxon>
        <taxon>Ascomycota</taxon>
        <taxon>Pezizomycotina</taxon>
        <taxon>Eurotiomycetes</taxon>
        <taxon>Eurotiomycetidae</taxon>
        <taxon>Eurotiales</taxon>
        <taxon>Aspergillaceae</taxon>
        <taxon>Monascus</taxon>
    </lineage>
</organism>
<evidence type="ECO:0000256" key="7">
    <source>
        <dbReference type="ARBA" id="ARBA00023239"/>
    </source>
</evidence>
<proteinExistence type="inferred from homology"/>
<dbReference type="GO" id="GO:0140078">
    <property type="term" value="F:class I DNA-(apurinic or apyrimidinic site) endonuclease activity"/>
    <property type="evidence" value="ECO:0007669"/>
    <property type="project" value="UniProtKB-EC"/>
</dbReference>
<comment type="subcellular location">
    <subcellularLocation>
        <location evidence="1">Nucleus</location>
    </subcellularLocation>
</comment>
<keyword evidence="15" id="KW-1185">Reference proteome</keyword>
<dbReference type="Gene3D" id="1.10.1670.10">
    <property type="entry name" value="Helix-hairpin-Helix base-excision DNA repair enzymes (C-terminal)"/>
    <property type="match status" value="1"/>
</dbReference>
<evidence type="ECO:0000313" key="14">
    <source>
        <dbReference type="EMBL" id="TQB69457.1"/>
    </source>
</evidence>
<dbReference type="SMART" id="SM00478">
    <property type="entry name" value="ENDO3c"/>
    <property type="match status" value="1"/>
</dbReference>
<dbReference type="SUPFAM" id="SSF48150">
    <property type="entry name" value="DNA-glycosylase"/>
    <property type="match status" value="1"/>
</dbReference>
<evidence type="ECO:0000256" key="10">
    <source>
        <dbReference type="ARBA" id="ARBA00023295"/>
    </source>
</evidence>
<dbReference type="Pfam" id="PF00730">
    <property type="entry name" value="HhH-GPD"/>
    <property type="match status" value="1"/>
</dbReference>
<evidence type="ECO:0000256" key="9">
    <source>
        <dbReference type="ARBA" id="ARBA00023268"/>
    </source>
</evidence>
<keyword evidence="8" id="KW-0539">Nucleus</keyword>
<dbReference type="InterPro" id="IPR003265">
    <property type="entry name" value="HhH-GPD_domain"/>
</dbReference>
<accession>A0A507QR51</accession>
<dbReference type="InterPro" id="IPR052054">
    <property type="entry name" value="Oxidative_DNA_repair_enzyme"/>
</dbReference>
<dbReference type="EMBL" id="VIFY01000152">
    <property type="protein sequence ID" value="TQB69457.1"/>
    <property type="molecule type" value="Genomic_DNA"/>
</dbReference>
<evidence type="ECO:0000256" key="5">
    <source>
        <dbReference type="ARBA" id="ARBA00022801"/>
    </source>
</evidence>
<evidence type="ECO:0000256" key="6">
    <source>
        <dbReference type="ARBA" id="ARBA00023204"/>
    </source>
</evidence>
<keyword evidence="6" id="KW-0234">DNA repair</keyword>
<dbReference type="InterPro" id="IPR012904">
    <property type="entry name" value="OGG_N"/>
</dbReference>
<gene>
    <name evidence="14" type="primary">OGG1</name>
    <name evidence="14" type="ORF">MPDQ_001860</name>
</gene>
<keyword evidence="7" id="KW-0456">Lyase</keyword>
<dbReference type="STRING" id="5098.A0A507QR51"/>
<dbReference type="PANTHER" id="PTHR10242:SF2">
    <property type="entry name" value="N-GLYCOSYLASE_DNA LYASE"/>
    <property type="match status" value="1"/>
</dbReference>
<dbReference type="GO" id="GO:0006289">
    <property type="term" value="P:nucleotide-excision repair"/>
    <property type="evidence" value="ECO:0007669"/>
    <property type="project" value="InterPro"/>
</dbReference>